<dbReference type="KEGG" id="goe:100899883"/>
<evidence type="ECO:0000259" key="1">
    <source>
        <dbReference type="Pfam" id="PF04937"/>
    </source>
</evidence>
<dbReference type="GO" id="GO:0003690">
    <property type="term" value="F:double-stranded DNA binding"/>
    <property type="evidence" value="ECO:0007669"/>
    <property type="project" value="InterPro"/>
</dbReference>
<dbReference type="InterPro" id="IPR033375">
    <property type="entry name" value="Cggbp1"/>
</dbReference>
<dbReference type="Proteomes" id="UP000694867">
    <property type="component" value="Unplaced"/>
</dbReference>
<dbReference type="GO" id="GO:0005634">
    <property type="term" value="C:nucleus"/>
    <property type="evidence" value="ECO:0007669"/>
    <property type="project" value="InterPro"/>
</dbReference>
<organism evidence="2 3">
    <name type="scientific">Galendromus occidentalis</name>
    <name type="common">western predatory mite</name>
    <dbReference type="NCBI Taxonomy" id="34638"/>
    <lineage>
        <taxon>Eukaryota</taxon>
        <taxon>Metazoa</taxon>
        <taxon>Ecdysozoa</taxon>
        <taxon>Arthropoda</taxon>
        <taxon>Chelicerata</taxon>
        <taxon>Arachnida</taxon>
        <taxon>Acari</taxon>
        <taxon>Parasitiformes</taxon>
        <taxon>Mesostigmata</taxon>
        <taxon>Gamasina</taxon>
        <taxon>Phytoseioidea</taxon>
        <taxon>Phytoseiidae</taxon>
        <taxon>Typhlodrominae</taxon>
        <taxon>Galendromus</taxon>
    </lineage>
</organism>
<dbReference type="PANTHER" id="PTHR32344">
    <property type="entry name" value="U1-TYPE DOMAIN-CONTAINING PROTEIN"/>
    <property type="match status" value="1"/>
</dbReference>
<dbReference type="InterPro" id="IPR007021">
    <property type="entry name" value="DUF659"/>
</dbReference>
<dbReference type="InterPro" id="IPR012337">
    <property type="entry name" value="RNaseH-like_sf"/>
</dbReference>
<evidence type="ECO:0000313" key="3">
    <source>
        <dbReference type="RefSeq" id="XP_003742228.1"/>
    </source>
</evidence>
<dbReference type="Pfam" id="PF04937">
    <property type="entry name" value="DUF659"/>
    <property type="match status" value="1"/>
</dbReference>
<name>A0AAJ6VWU0_9ACAR</name>
<dbReference type="SUPFAM" id="SSF53098">
    <property type="entry name" value="Ribonuclease H-like"/>
    <property type="match status" value="1"/>
</dbReference>
<protein>
    <submittedName>
        <fullName evidence="3">Uncharacterized protein LOC100899883</fullName>
    </submittedName>
</protein>
<dbReference type="RefSeq" id="XP_003742228.1">
    <property type="nucleotide sequence ID" value="XM_003742180.1"/>
</dbReference>
<sequence length="497" mass="56239">MPKQGKCPRRRIEVLMKQFEGESLTTDGVVLTCKLCEKVVNSEKKYFVQQHLNSNSHRERKQRSAKENQNICLLSNFVKLSNKESSFHMDLCQMLVESNIPLYKVQDSSFRTFMQKYCKIPTPDHTKLRKTYLKKLYDATVQRIREAVGEKRIWVSVDETTDVKGQYVVNTIVGALSPEEPSTPWLIGSEIVERTNHASIAQAFCNSLSLLWPGGIKHDKVLLFVSDAAPYMKKAGAGLKVLFPKMIHLTCLAHAIHRVCEEIRVSFPEVDCLIANVKKVFLKAPSRVRVFRESAPDVALPPEPIVTRWGTWISAAMYYAANLEDIKRVLEQLDGNEAAAIGKSQDLVSDPVLKCRLTFIASNFATLPDSITKLESTKQLLGTTIRVVEELRQHIDSAKGPIATSIQNKFQRVIRLNAGYDVLRKIQDTLQGGTLHAELSEYSASELLDFKYAPIASVDVERSFSRYKALLSDRRYSLTPENLKYHIIPMCNAFVTE</sequence>
<evidence type="ECO:0000313" key="2">
    <source>
        <dbReference type="Proteomes" id="UP000694867"/>
    </source>
</evidence>
<reference evidence="3" key="1">
    <citation type="submission" date="2025-08" db="UniProtKB">
        <authorList>
            <consortium name="RefSeq"/>
        </authorList>
    </citation>
    <scope>IDENTIFICATION</scope>
</reference>
<gene>
    <name evidence="3" type="primary">LOC100899883</name>
</gene>
<accession>A0AAJ6VWU0</accession>
<dbReference type="GO" id="GO:0006357">
    <property type="term" value="P:regulation of transcription by RNA polymerase II"/>
    <property type="evidence" value="ECO:0007669"/>
    <property type="project" value="InterPro"/>
</dbReference>
<keyword evidence="2" id="KW-1185">Reference proteome</keyword>
<dbReference type="AlphaFoldDB" id="A0AAJ6VWU0"/>
<dbReference type="PANTHER" id="PTHR32344:SF1">
    <property type="entry name" value="U1-TYPE DOMAIN-CONTAINING PROTEIN"/>
    <property type="match status" value="1"/>
</dbReference>
<feature type="domain" description="DUF659" evidence="1">
    <location>
        <begin position="123"/>
        <end position="280"/>
    </location>
</feature>
<proteinExistence type="predicted"/>
<dbReference type="GeneID" id="100899883"/>